<comment type="caution">
    <text evidence="1">The sequence shown here is derived from an EMBL/GenBank/DDBJ whole genome shotgun (WGS) entry which is preliminary data.</text>
</comment>
<evidence type="ECO:0000313" key="2">
    <source>
        <dbReference type="Proteomes" id="UP000691718"/>
    </source>
</evidence>
<reference evidence="1" key="1">
    <citation type="submission" date="2021-04" db="EMBL/GenBank/DDBJ databases">
        <authorList>
            <person name="Tunstrom K."/>
        </authorList>
    </citation>
    <scope>NUCLEOTIDE SEQUENCE</scope>
</reference>
<organism evidence="1 2">
    <name type="scientific">Parnassius apollo</name>
    <name type="common">Apollo butterfly</name>
    <name type="synonym">Papilio apollo</name>
    <dbReference type="NCBI Taxonomy" id="110799"/>
    <lineage>
        <taxon>Eukaryota</taxon>
        <taxon>Metazoa</taxon>
        <taxon>Ecdysozoa</taxon>
        <taxon>Arthropoda</taxon>
        <taxon>Hexapoda</taxon>
        <taxon>Insecta</taxon>
        <taxon>Pterygota</taxon>
        <taxon>Neoptera</taxon>
        <taxon>Endopterygota</taxon>
        <taxon>Lepidoptera</taxon>
        <taxon>Glossata</taxon>
        <taxon>Ditrysia</taxon>
        <taxon>Papilionoidea</taxon>
        <taxon>Papilionidae</taxon>
        <taxon>Parnassiinae</taxon>
        <taxon>Parnassini</taxon>
        <taxon>Parnassius</taxon>
        <taxon>Parnassius</taxon>
    </lineage>
</organism>
<dbReference type="OrthoDB" id="6923868at2759"/>
<protein>
    <submittedName>
        <fullName evidence="1">(apollo) hypothetical protein</fullName>
    </submittedName>
</protein>
<evidence type="ECO:0000313" key="1">
    <source>
        <dbReference type="EMBL" id="CAG4959558.1"/>
    </source>
</evidence>
<proteinExistence type="predicted"/>
<dbReference type="AlphaFoldDB" id="A0A8S3WH02"/>
<dbReference type="Proteomes" id="UP000691718">
    <property type="component" value="Unassembled WGS sequence"/>
</dbReference>
<accession>A0A8S3WH02</accession>
<keyword evidence="2" id="KW-1185">Reference proteome</keyword>
<gene>
    <name evidence="1" type="ORF">PAPOLLO_LOCUS6191</name>
</gene>
<sequence>MAGDYDIALISETYVGSGDQVKSVIGIETYQFFTGSRVKACILAKPGCGSILGLSQFSTSNFCVIKLTTGNRNVYIASIYVEPGRDELATLDKLDVFLKDTGDVHKIVRGDLNGWHPI</sequence>
<dbReference type="EMBL" id="CAJQZP010000397">
    <property type="protein sequence ID" value="CAG4959558.1"/>
    <property type="molecule type" value="Genomic_DNA"/>
</dbReference>
<name>A0A8S3WH02_PARAO</name>